<reference evidence="3" key="1">
    <citation type="submission" date="2018-06" db="EMBL/GenBank/DDBJ databases">
        <authorList>
            <person name="Zhirakovskaya E."/>
        </authorList>
    </citation>
    <scope>NUCLEOTIDE SEQUENCE</scope>
</reference>
<feature type="domain" description="Glycosyl transferase family 1" evidence="1">
    <location>
        <begin position="205"/>
        <end position="362"/>
    </location>
</feature>
<dbReference type="CDD" id="cd03801">
    <property type="entry name" value="GT4_PimA-like"/>
    <property type="match status" value="1"/>
</dbReference>
<dbReference type="InterPro" id="IPR001296">
    <property type="entry name" value="Glyco_trans_1"/>
</dbReference>
<dbReference type="GO" id="GO:0016757">
    <property type="term" value="F:glycosyltransferase activity"/>
    <property type="evidence" value="ECO:0007669"/>
    <property type="project" value="InterPro"/>
</dbReference>
<evidence type="ECO:0000313" key="3">
    <source>
        <dbReference type="EMBL" id="VAW85859.1"/>
    </source>
</evidence>
<dbReference type="Pfam" id="PF13439">
    <property type="entry name" value="Glyco_transf_4"/>
    <property type="match status" value="1"/>
</dbReference>
<feature type="domain" description="Glycosyltransferase subfamily 4-like N-terminal" evidence="2">
    <location>
        <begin position="18"/>
        <end position="179"/>
    </location>
</feature>
<dbReference type="EMBL" id="UOFP01000112">
    <property type="protein sequence ID" value="VAW85859.1"/>
    <property type="molecule type" value="Genomic_DNA"/>
</dbReference>
<evidence type="ECO:0000259" key="1">
    <source>
        <dbReference type="Pfam" id="PF00534"/>
    </source>
</evidence>
<protein>
    <submittedName>
        <fullName evidence="3">Uncharacterized protein</fullName>
    </submittedName>
</protein>
<organism evidence="3">
    <name type="scientific">hydrothermal vent metagenome</name>
    <dbReference type="NCBI Taxonomy" id="652676"/>
    <lineage>
        <taxon>unclassified sequences</taxon>
        <taxon>metagenomes</taxon>
        <taxon>ecological metagenomes</taxon>
    </lineage>
</organism>
<evidence type="ECO:0000259" key="2">
    <source>
        <dbReference type="Pfam" id="PF13439"/>
    </source>
</evidence>
<name>A0A3B0ZHV5_9ZZZZ</name>
<dbReference type="PANTHER" id="PTHR12526">
    <property type="entry name" value="GLYCOSYLTRANSFERASE"/>
    <property type="match status" value="1"/>
</dbReference>
<dbReference type="Pfam" id="PF00534">
    <property type="entry name" value="Glycos_transf_1"/>
    <property type="match status" value="1"/>
</dbReference>
<accession>A0A3B0ZHV5</accession>
<proteinExistence type="predicted"/>
<dbReference type="Gene3D" id="3.40.50.2000">
    <property type="entry name" value="Glycogen Phosphorylase B"/>
    <property type="match status" value="2"/>
</dbReference>
<dbReference type="InterPro" id="IPR028098">
    <property type="entry name" value="Glyco_trans_4-like_N"/>
</dbReference>
<dbReference type="AlphaFoldDB" id="A0A3B0ZHV5"/>
<gene>
    <name evidence="3" type="ORF">MNBD_GAMMA18-2352</name>
</gene>
<dbReference type="SUPFAM" id="SSF53756">
    <property type="entry name" value="UDP-Glycosyltransferase/glycogen phosphorylase"/>
    <property type="match status" value="1"/>
</dbReference>
<sequence length="386" mass="43866">MMNILIVTRENESDKKYGLGKSIQRIATEFKKMGHHIHYFSKTDCDSAHNKWHPRLVRWLPACLGVLSGAFSERLIQGWMAAKIARKGQFSHVWFQDPWLCFGFNAHYLLKATWVKPFKWGVSEHGLGSFAWAVKQDGLFLSDTLYKHLLRYEKKILLKADWVWSPSQSAMTLLLRDIQLSQQPKNWKVMPYGHPELSAISPNSPPNSPPNILALGRIAPAKNYKILIDAIYLLQTQYHIEAQLIILGGGDKNILMEYALKKGVKYPPEIRELLGRAEDKSIEQELERVDIYTSACHVESFGLANREAIAYGLPSVISAGGASCEVLGDGGWLVSHKAQYFASAYYHLLTNPELQMFWKKQALNAAQKWPNWKATSAHYEQALLTL</sequence>